<evidence type="ECO:0000259" key="3">
    <source>
        <dbReference type="Pfam" id="PF08212"/>
    </source>
</evidence>
<dbReference type="InterPro" id="IPR047202">
    <property type="entry name" value="Lipocalin_Blc-like_dom"/>
</dbReference>
<dbReference type="GO" id="GO:0006950">
    <property type="term" value="P:response to stress"/>
    <property type="evidence" value="ECO:0007669"/>
    <property type="project" value="UniProtKB-ARBA"/>
</dbReference>
<gene>
    <name evidence="4" type="ORF">CWE15_09595</name>
</gene>
<evidence type="ECO:0000256" key="2">
    <source>
        <dbReference type="PIRNR" id="PIRNR036893"/>
    </source>
</evidence>
<dbReference type="RefSeq" id="WP_126757866.1">
    <property type="nucleotide sequence ID" value="NZ_PIPQ01000006.1"/>
</dbReference>
<keyword evidence="5" id="KW-1185">Reference proteome</keyword>
<keyword evidence="2" id="KW-0998">Cell outer membrane</keyword>
<proteinExistence type="inferred from homology"/>
<dbReference type="InterPro" id="IPR022271">
    <property type="entry name" value="Lipocalin_ApoD"/>
</dbReference>
<comment type="subunit">
    <text evidence="2">Homodimer.</text>
</comment>
<dbReference type="PANTHER" id="PTHR10612:SF34">
    <property type="entry name" value="APOLIPOPROTEIN D"/>
    <property type="match status" value="1"/>
</dbReference>
<dbReference type="GO" id="GO:0009279">
    <property type="term" value="C:cell outer membrane"/>
    <property type="evidence" value="ECO:0007669"/>
    <property type="project" value="UniProtKB-SubCell"/>
</dbReference>
<comment type="caution">
    <text evidence="4">The sequence shown here is derived from an EMBL/GenBank/DDBJ whole genome shotgun (WGS) entry which is preliminary data.</text>
</comment>
<dbReference type="GO" id="GO:0008289">
    <property type="term" value="F:lipid binding"/>
    <property type="evidence" value="ECO:0007669"/>
    <property type="project" value="UniProtKB-UniRule"/>
</dbReference>
<dbReference type="InterPro" id="IPR012674">
    <property type="entry name" value="Calycin"/>
</dbReference>
<sequence length="176" mass="19992">MLSIKWLVGLAGVAACVYFFAVHNKKVTPVVNPIQNFQAERYAGTWYEVLRLPHSFEKNLTQVTAEYRLNNDGTIEVTNRGFHSKKGRWQTAIGLAKPVAGLNAGFKVSFFWPFTGGYYIAELGSQYEYAVIVSDSRDYFWLLSRTPNPSQGLIDEVTAKAYDWGYNIDNLIRVQH</sequence>
<keyword evidence="2" id="KW-0472">Membrane</keyword>
<dbReference type="PRINTS" id="PR01171">
    <property type="entry name" value="BCTLIPOCALIN"/>
</dbReference>
<dbReference type="PROSITE" id="PS00213">
    <property type="entry name" value="LIPOCALIN"/>
    <property type="match status" value="1"/>
</dbReference>
<name>A0A432X037_9GAMM</name>
<dbReference type="InterPro" id="IPR000566">
    <property type="entry name" value="Lipocln_cytosolic_FA-bd_dom"/>
</dbReference>
<dbReference type="Pfam" id="PF08212">
    <property type="entry name" value="Lipocalin_2"/>
    <property type="match status" value="1"/>
</dbReference>
<dbReference type="PIRSF" id="PIRSF036893">
    <property type="entry name" value="Lipocalin_ApoD"/>
    <property type="match status" value="1"/>
</dbReference>
<dbReference type="OrthoDB" id="9793905at2"/>
<keyword evidence="2" id="KW-0449">Lipoprotein</keyword>
<dbReference type="EMBL" id="PIPQ01000006">
    <property type="protein sequence ID" value="RUO39366.1"/>
    <property type="molecule type" value="Genomic_DNA"/>
</dbReference>
<dbReference type="AlphaFoldDB" id="A0A432X037"/>
<keyword evidence="2" id="KW-0446">Lipid-binding</keyword>
<dbReference type="PANTHER" id="PTHR10612">
    <property type="entry name" value="APOLIPOPROTEIN D"/>
    <property type="match status" value="1"/>
</dbReference>
<feature type="domain" description="Lipocalin/cytosolic fatty-acid binding" evidence="3">
    <location>
        <begin position="39"/>
        <end position="175"/>
    </location>
</feature>
<evidence type="ECO:0000313" key="5">
    <source>
        <dbReference type="Proteomes" id="UP000286976"/>
    </source>
</evidence>
<comment type="similarity">
    <text evidence="1 2">Belongs to the calycin superfamily. Lipocalin family.</text>
</comment>
<protein>
    <recommendedName>
        <fullName evidence="2">Outer membrane lipoprotein Blc</fullName>
    </recommendedName>
</protein>
<organism evidence="4 5">
    <name type="scientific">Aliidiomarina taiwanensis</name>
    <dbReference type="NCBI Taxonomy" id="946228"/>
    <lineage>
        <taxon>Bacteria</taxon>
        <taxon>Pseudomonadati</taxon>
        <taxon>Pseudomonadota</taxon>
        <taxon>Gammaproteobacteria</taxon>
        <taxon>Alteromonadales</taxon>
        <taxon>Idiomarinaceae</taxon>
        <taxon>Aliidiomarina</taxon>
    </lineage>
</organism>
<evidence type="ECO:0000313" key="4">
    <source>
        <dbReference type="EMBL" id="RUO39366.1"/>
    </source>
</evidence>
<dbReference type="InterPro" id="IPR022272">
    <property type="entry name" value="Lipocalin_CS"/>
</dbReference>
<dbReference type="PROSITE" id="PS51257">
    <property type="entry name" value="PROKAR_LIPOPROTEIN"/>
    <property type="match status" value="1"/>
</dbReference>
<accession>A0A432X037</accession>
<dbReference type="SUPFAM" id="SSF50814">
    <property type="entry name" value="Lipocalins"/>
    <property type="match status" value="1"/>
</dbReference>
<dbReference type="InterPro" id="IPR002446">
    <property type="entry name" value="Lipocalin_bac"/>
</dbReference>
<evidence type="ECO:0000256" key="1">
    <source>
        <dbReference type="ARBA" id="ARBA00006889"/>
    </source>
</evidence>
<dbReference type="Proteomes" id="UP000286976">
    <property type="component" value="Unassembled WGS sequence"/>
</dbReference>
<dbReference type="Gene3D" id="2.40.128.20">
    <property type="match status" value="1"/>
</dbReference>
<comment type="subcellular location">
    <subcellularLocation>
        <location evidence="2">Cell outer membrane</location>
    </subcellularLocation>
</comment>
<comment type="function">
    <text evidence="2">Involved in the storage or transport of lipids necessary for membrane maintenance under stressful conditions. Displays a binding preference for lysophospholipids.</text>
</comment>
<reference evidence="4 5" key="1">
    <citation type="journal article" date="2011" name="Front. Microbiol.">
        <title>Genomic signatures of strain selection and enhancement in Bacillus atrophaeus var. globigii, a historical biowarfare simulant.</title>
        <authorList>
            <person name="Gibbons H.S."/>
            <person name="Broomall S.M."/>
            <person name="McNew L.A."/>
            <person name="Daligault H."/>
            <person name="Chapman C."/>
            <person name="Bruce D."/>
            <person name="Karavis M."/>
            <person name="Krepps M."/>
            <person name="McGregor P.A."/>
            <person name="Hong C."/>
            <person name="Park K.H."/>
            <person name="Akmal A."/>
            <person name="Feldman A."/>
            <person name="Lin J.S."/>
            <person name="Chang W.E."/>
            <person name="Higgs B.W."/>
            <person name="Demirev P."/>
            <person name="Lindquist J."/>
            <person name="Liem A."/>
            <person name="Fochler E."/>
            <person name="Read T.D."/>
            <person name="Tapia R."/>
            <person name="Johnson S."/>
            <person name="Bishop-Lilly K.A."/>
            <person name="Detter C."/>
            <person name="Han C."/>
            <person name="Sozhamannan S."/>
            <person name="Rosenzweig C.N."/>
            <person name="Skowronski E.W."/>
        </authorList>
    </citation>
    <scope>NUCLEOTIDE SEQUENCE [LARGE SCALE GENOMIC DNA]</scope>
    <source>
        <strain evidence="4 5">AIT1</strain>
    </source>
</reference>
<dbReference type="CDD" id="cd19438">
    <property type="entry name" value="lipocalin_Blc-like"/>
    <property type="match status" value="1"/>
</dbReference>